<dbReference type="GO" id="GO:0038023">
    <property type="term" value="F:signaling receptor activity"/>
    <property type="evidence" value="ECO:0007669"/>
    <property type="project" value="TreeGrafter"/>
</dbReference>
<evidence type="ECO:0000256" key="1">
    <source>
        <dbReference type="ARBA" id="ARBA00004479"/>
    </source>
</evidence>
<evidence type="ECO:0000256" key="9">
    <source>
        <dbReference type="ARBA" id="ARBA00022989"/>
    </source>
</evidence>
<evidence type="ECO:0000256" key="8">
    <source>
        <dbReference type="ARBA" id="ARBA00022859"/>
    </source>
</evidence>
<evidence type="ECO:0000313" key="17">
    <source>
        <dbReference type="EMBL" id="TWW65898.1"/>
    </source>
</evidence>
<dbReference type="GO" id="GO:0045087">
    <property type="term" value="P:innate immune response"/>
    <property type="evidence" value="ECO:0007669"/>
    <property type="project" value="UniProtKB-KW"/>
</dbReference>
<keyword evidence="7" id="KW-0677">Repeat</keyword>
<dbReference type="Pfam" id="PF01582">
    <property type="entry name" value="TIR"/>
    <property type="match status" value="1"/>
</dbReference>
<evidence type="ECO:0000256" key="11">
    <source>
        <dbReference type="ARBA" id="ARBA00023170"/>
    </source>
</evidence>
<keyword evidence="12" id="KW-0325">Glycoprotein</keyword>
<dbReference type="SMART" id="SM00369">
    <property type="entry name" value="LRR_TYP"/>
    <property type="match status" value="16"/>
</dbReference>
<evidence type="ECO:0000313" key="18">
    <source>
        <dbReference type="Proteomes" id="UP000324091"/>
    </source>
</evidence>
<evidence type="ECO:0000256" key="10">
    <source>
        <dbReference type="ARBA" id="ARBA00023136"/>
    </source>
</evidence>
<dbReference type="SUPFAM" id="SSF52047">
    <property type="entry name" value="RNI-like"/>
    <property type="match status" value="1"/>
</dbReference>
<dbReference type="InterPro" id="IPR035897">
    <property type="entry name" value="Toll_tir_struct_dom_sf"/>
</dbReference>
<dbReference type="SMART" id="SM00255">
    <property type="entry name" value="TIR"/>
    <property type="match status" value="1"/>
</dbReference>
<protein>
    <submittedName>
        <fullName evidence="17">Toll-like receptor 13</fullName>
    </submittedName>
</protein>
<evidence type="ECO:0000256" key="5">
    <source>
        <dbReference type="ARBA" id="ARBA00022692"/>
    </source>
</evidence>
<keyword evidence="10" id="KW-0472">Membrane</keyword>
<keyword evidence="6 15" id="KW-0732">Signal</keyword>
<keyword evidence="13" id="KW-0395">Inflammatory response</keyword>
<evidence type="ECO:0000256" key="12">
    <source>
        <dbReference type="ARBA" id="ARBA00023180"/>
    </source>
</evidence>
<accession>A0A5C6NGC9</accession>
<dbReference type="SMART" id="SM00365">
    <property type="entry name" value="LRR_SD22"/>
    <property type="match status" value="5"/>
</dbReference>
<keyword evidence="5" id="KW-0812">Transmembrane</keyword>
<dbReference type="FunFam" id="3.40.50.10140:FF:000001">
    <property type="entry name" value="Toll-like receptor 2"/>
    <property type="match status" value="1"/>
</dbReference>
<sequence length="1035" mass="118308">MLTWSPPVLLCLLLHLRSSISFSLKNCTVHAGGASAEVFVDCASRELLTVPDDVPRDATTVKLSYNLLTRVKRNDVEHLTKVKFLDLQSNEIAHIDDGSFLHMRSLTKLQLSKNKLSELTAQLFQGLSNLTHLHLSSNIITFIHPSTFKDLPSLQTVVLDVNRLKEMADIRTLLILPKLRNLTISSNLFTSFQSKDLLLDQPSSLRVLDVSYSIFEAFSISAATFPHLEMIDLSQSAFTWNITDRTSLQNITRLFFSHTKVSSRQIQEILQNMASLKHLRMNYIDEWIREGLLATVCRIPSLRVLELYLNKVPNLSAQVEFCSELVQLDLSCSDVSEVPPGSFRLMKQLSLLNLEVNLLTKVPEDIRNISSLQVLYLSDNLITEVGCEEFSNTSALVELYLDSNRITSLQRCSFENLLKLRILDLNNNLLWKIEGVFSRGPAKLQLLDLSRNSVSVYDDGYFQSLGWLTHLDVSSDKVGRVTSEAFVGLHRLKSLHVSIPLDYECDFRGLKQLENLTISMTISDTRSPPKYSQALFHLKSLRSFHVSCQGFHYGFPLDVPLSMLSSMTQLEEFTADNIYLSAPDPETFRSNSRLRSLKISQTDLSDLDPEMFRPIPDLQSLDLSGTQISSLEFLLQVDFSSLRDLRLCDNDITSINHTLFQFLPSLTLLDLTNNPLTCDCLNAGFILWVMDNNQTQVINGHQYSCSFPVAKKGTNLLDFEVQFCWIDVDFLCFLSSTCLVVLTLLISFTYHFLRWQLLYAFHLFLAFIYDNRNRKQQNPPPYDAFVSYNVEDELWVYEEMLPALEDQQGWKLCLHHRDFQPGKPIMENITDAIYNSRKTICVISRSYLQSEWCSREIQMASFRLFDEQKDVLILLFLEEIPAHQLSPYHRMRKLLKRQTYLSWTQAGRHQAGDRQSPENLLETCDSEGRGGEEGRRGGEKRRGEERTREEERRGEERRGEGGRGERGGEERRGEGGRGEERRGEERRGREERRRGEEGRGGEGRGEGGGEERRGEEGRGERGGGRGGEERRGELK</sequence>
<dbReference type="InterPro" id="IPR003591">
    <property type="entry name" value="Leu-rich_rpt_typical-subtyp"/>
</dbReference>
<dbReference type="AlphaFoldDB" id="A0A5C6NGC9"/>
<dbReference type="InterPro" id="IPR032675">
    <property type="entry name" value="LRR_dom_sf"/>
</dbReference>
<evidence type="ECO:0000256" key="4">
    <source>
        <dbReference type="ARBA" id="ARBA00022614"/>
    </source>
</evidence>
<dbReference type="Gene3D" id="3.80.10.10">
    <property type="entry name" value="Ribonuclease Inhibitor"/>
    <property type="match status" value="4"/>
</dbReference>
<name>A0A5C6NGC9_9TELE</name>
<feature type="region of interest" description="Disordered" evidence="14">
    <location>
        <begin position="906"/>
        <end position="1035"/>
    </location>
</feature>
<keyword evidence="4" id="KW-0433">Leucine-rich repeat</keyword>
<dbReference type="SUPFAM" id="SSF52200">
    <property type="entry name" value="Toll/Interleukin receptor TIR domain"/>
    <property type="match status" value="1"/>
</dbReference>
<dbReference type="Proteomes" id="UP000324091">
    <property type="component" value="Chromosome 21"/>
</dbReference>
<dbReference type="InterPro" id="IPR000157">
    <property type="entry name" value="TIR_dom"/>
</dbReference>
<keyword evidence="9" id="KW-1133">Transmembrane helix</keyword>
<feature type="compositionally biased region" description="Basic and acidic residues" evidence="14">
    <location>
        <begin position="926"/>
        <end position="1035"/>
    </location>
</feature>
<dbReference type="GO" id="GO:0002224">
    <property type="term" value="P:toll-like receptor signaling pathway"/>
    <property type="evidence" value="ECO:0007669"/>
    <property type="project" value="TreeGrafter"/>
</dbReference>
<evidence type="ECO:0000256" key="15">
    <source>
        <dbReference type="SAM" id="SignalP"/>
    </source>
</evidence>
<feature type="chain" id="PRO_5023064863" evidence="15">
    <location>
        <begin position="22"/>
        <end position="1035"/>
    </location>
</feature>
<comment type="similarity">
    <text evidence="2">Belongs to the Toll-like receptor family.</text>
</comment>
<keyword evidence="18" id="KW-1185">Reference proteome</keyword>
<feature type="signal peptide" evidence="15">
    <location>
        <begin position="1"/>
        <end position="21"/>
    </location>
</feature>
<keyword evidence="11 17" id="KW-0675">Receptor</keyword>
<dbReference type="PANTHER" id="PTHR24365:SF522">
    <property type="entry name" value="LOW QUALITY PROTEIN: TOLL-LIKE RECEPTOR 13-RELATED"/>
    <property type="match status" value="1"/>
</dbReference>
<dbReference type="InterPro" id="IPR001611">
    <property type="entry name" value="Leu-rich_rpt"/>
</dbReference>
<evidence type="ECO:0000256" key="13">
    <source>
        <dbReference type="ARBA" id="ARBA00023198"/>
    </source>
</evidence>
<evidence type="ECO:0000256" key="3">
    <source>
        <dbReference type="ARBA" id="ARBA00022588"/>
    </source>
</evidence>
<proteinExistence type="inferred from homology"/>
<dbReference type="SUPFAM" id="SSF52058">
    <property type="entry name" value="L domain-like"/>
    <property type="match status" value="1"/>
</dbReference>
<reference evidence="17 18" key="1">
    <citation type="submission" date="2019-04" db="EMBL/GenBank/DDBJ databases">
        <title>Chromosome genome assembly for Takifugu flavidus.</title>
        <authorList>
            <person name="Xiao S."/>
        </authorList>
    </citation>
    <scope>NUCLEOTIDE SEQUENCE [LARGE SCALE GENOMIC DNA]</scope>
    <source>
        <strain evidence="17">HTHZ2018</strain>
        <tissue evidence="17">Muscle</tissue>
    </source>
</reference>
<evidence type="ECO:0000256" key="2">
    <source>
        <dbReference type="ARBA" id="ARBA00009634"/>
    </source>
</evidence>
<evidence type="ECO:0000256" key="7">
    <source>
        <dbReference type="ARBA" id="ARBA00022737"/>
    </source>
</evidence>
<dbReference type="PANTHER" id="PTHR24365">
    <property type="entry name" value="TOLL-LIKE RECEPTOR"/>
    <property type="match status" value="1"/>
</dbReference>
<dbReference type="EMBL" id="RHFK02000014">
    <property type="protein sequence ID" value="TWW65898.1"/>
    <property type="molecule type" value="Genomic_DNA"/>
</dbReference>
<dbReference type="GO" id="GO:0005886">
    <property type="term" value="C:plasma membrane"/>
    <property type="evidence" value="ECO:0007669"/>
    <property type="project" value="TreeGrafter"/>
</dbReference>
<gene>
    <name evidence="17" type="ORF">D4764_21G0007980</name>
</gene>
<evidence type="ECO:0000256" key="14">
    <source>
        <dbReference type="SAM" id="MobiDB-lite"/>
    </source>
</evidence>
<dbReference type="Gene3D" id="3.40.50.10140">
    <property type="entry name" value="Toll/interleukin-1 receptor homology (TIR) domain"/>
    <property type="match status" value="1"/>
</dbReference>
<evidence type="ECO:0000259" key="16">
    <source>
        <dbReference type="PROSITE" id="PS50104"/>
    </source>
</evidence>
<evidence type="ECO:0000256" key="6">
    <source>
        <dbReference type="ARBA" id="ARBA00022729"/>
    </source>
</evidence>
<comment type="subcellular location">
    <subcellularLocation>
        <location evidence="1">Membrane</location>
        <topology evidence="1">Single-pass type I membrane protein</topology>
    </subcellularLocation>
</comment>
<dbReference type="FunFam" id="3.80.10.10:FF:000770">
    <property type="entry name" value="Uncharacterized protein"/>
    <property type="match status" value="1"/>
</dbReference>
<feature type="domain" description="TIR" evidence="16">
    <location>
        <begin position="780"/>
        <end position="920"/>
    </location>
</feature>
<keyword evidence="8" id="KW-0391">Immunity</keyword>
<comment type="caution">
    <text evidence="17">The sequence shown here is derived from an EMBL/GenBank/DDBJ whole genome shotgun (WGS) entry which is preliminary data.</text>
</comment>
<dbReference type="PROSITE" id="PS51450">
    <property type="entry name" value="LRR"/>
    <property type="match status" value="4"/>
</dbReference>
<dbReference type="PROSITE" id="PS50104">
    <property type="entry name" value="TIR"/>
    <property type="match status" value="1"/>
</dbReference>
<keyword evidence="3" id="KW-0399">Innate immunity</keyword>
<organism evidence="17 18">
    <name type="scientific">Takifugu flavidus</name>
    <name type="common">sansaifugu</name>
    <dbReference type="NCBI Taxonomy" id="433684"/>
    <lineage>
        <taxon>Eukaryota</taxon>
        <taxon>Metazoa</taxon>
        <taxon>Chordata</taxon>
        <taxon>Craniata</taxon>
        <taxon>Vertebrata</taxon>
        <taxon>Euteleostomi</taxon>
        <taxon>Actinopterygii</taxon>
        <taxon>Neopterygii</taxon>
        <taxon>Teleostei</taxon>
        <taxon>Neoteleostei</taxon>
        <taxon>Acanthomorphata</taxon>
        <taxon>Eupercaria</taxon>
        <taxon>Tetraodontiformes</taxon>
        <taxon>Tetradontoidea</taxon>
        <taxon>Tetraodontidae</taxon>
        <taxon>Takifugu</taxon>
    </lineage>
</organism>
<dbReference type="Pfam" id="PF13855">
    <property type="entry name" value="LRR_8"/>
    <property type="match status" value="5"/>
</dbReference>
<dbReference type="GO" id="GO:0006954">
    <property type="term" value="P:inflammatory response"/>
    <property type="evidence" value="ECO:0007669"/>
    <property type="project" value="UniProtKB-KW"/>
</dbReference>